<evidence type="ECO:0000256" key="1">
    <source>
        <dbReference type="ARBA" id="ARBA00005801"/>
    </source>
</evidence>
<comment type="similarity">
    <text evidence="1">Belongs to the peptidase A24 family.</text>
</comment>
<gene>
    <name evidence="4" type="ORF">GCM10022262_07720</name>
</gene>
<feature type="domain" description="Prepilin type IV endopeptidase peptidase" evidence="3">
    <location>
        <begin position="66"/>
        <end position="171"/>
    </location>
</feature>
<keyword evidence="5" id="KW-1185">Reference proteome</keyword>
<keyword evidence="2" id="KW-0472">Membrane</keyword>
<accession>A0ABP8EQY2</accession>
<feature type="transmembrane region" description="Helical" evidence="2">
    <location>
        <begin position="117"/>
        <end position="135"/>
    </location>
</feature>
<evidence type="ECO:0000256" key="2">
    <source>
        <dbReference type="SAM" id="Phobius"/>
    </source>
</evidence>
<dbReference type="InterPro" id="IPR000045">
    <property type="entry name" value="Prepilin_IV_endopep_pep"/>
</dbReference>
<evidence type="ECO:0000313" key="5">
    <source>
        <dbReference type="Proteomes" id="UP001499841"/>
    </source>
</evidence>
<comment type="caution">
    <text evidence="4">The sequence shown here is derived from an EMBL/GenBank/DDBJ whole genome shotgun (WGS) entry which is preliminary data.</text>
</comment>
<reference evidence="5" key="1">
    <citation type="journal article" date="2019" name="Int. J. Syst. Evol. Microbiol.">
        <title>The Global Catalogue of Microorganisms (GCM) 10K type strain sequencing project: providing services to taxonomists for standard genome sequencing and annotation.</title>
        <authorList>
            <consortium name="The Broad Institute Genomics Platform"/>
            <consortium name="The Broad Institute Genome Sequencing Center for Infectious Disease"/>
            <person name="Wu L."/>
            <person name="Ma J."/>
        </authorList>
    </citation>
    <scope>NUCLEOTIDE SEQUENCE [LARGE SCALE GENOMIC DNA]</scope>
    <source>
        <strain evidence="5">JCM 17459</strain>
    </source>
</reference>
<proteinExistence type="inferred from homology"/>
<keyword evidence="2" id="KW-0812">Transmembrane</keyword>
<name>A0ABP8EQY2_9MICO</name>
<dbReference type="EMBL" id="BAABBA010000003">
    <property type="protein sequence ID" value="GAA4286413.1"/>
    <property type="molecule type" value="Genomic_DNA"/>
</dbReference>
<dbReference type="Gene3D" id="1.20.120.1220">
    <property type="match status" value="1"/>
</dbReference>
<dbReference type="InterPro" id="IPR050882">
    <property type="entry name" value="Prepilin_peptidase/N-MTase"/>
</dbReference>
<feature type="transmembrane region" description="Helical" evidence="2">
    <location>
        <begin position="34"/>
        <end position="54"/>
    </location>
</feature>
<feature type="transmembrane region" description="Helical" evidence="2">
    <location>
        <begin position="92"/>
        <end position="110"/>
    </location>
</feature>
<dbReference type="Pfam" id="PF01478">
    <property type="entry name" value="Peptidase_A24"/>
    <property type="match status" value="1"/>
</dbReference>
<evidence type="ECO:0000313" key="4">
    <source>
        <dbReference type="EMBL" id="GAA4286413.1"/>
    </source>
</evidence>
<feature type="transmembrane region" description="Helical" evidence="2">
    <location>
        <begin position="155"/>
        <end position="182"/>
    </location>
</feature>
<dbReference type="PANTHER" id="PTHR30487:SF0">
    <property type="entry name" value="PREPILIN LEADER PEPTIDASE_N-METHYLTRANSFERASE-RELATED"/>
    <property type="match status" value="1"/>
</dbReference>
<dbReference type="RefSeq" id="WP_345037896.1">
    <property type="nucleotide sequence ID" value="NZ_BAABBA010000003.1"/>
</dbReference>
<evidence type="ECO:0000259" key="3">
    <source>
        <dbReference type="Pfam" id="PF01478"/>
    </source>
</evidence>
<protein>
    <recommendedName>
        <fullName evidence="3">Prepilin type IV endopeptidase peptidase domain-containing protein</fullName>
    </recommendedName>
</protein>
<sequence>MSGVWLGATAAFASAGGAVVLKKSVSGHVRPSSWSSSLIVVVLAAAGGAGAAIIGTTWAEMLAFSVLSTACAVLIVIDLAEHRLPDVVVLPMYPAVLVLLTLAAAVNGQWSDLGRSVVAGAVLLTVYFAMAYAYPAGLGLGDVKLSGVLGMFLGWFGWPHVVLGTFAAFAINAIVVVVLLVLRKATLKSDVPFGPPMIAGAAVGAAWGPVVFPGVA</sequence>
<keyword evidence="2" id="KW-1133">Transmembrane helix</keyword>
<dbReference type="Proteomes" id="UP001499841">
    <property type="component" value="Unassembled WGS sequence"/>
</dbReference>
<organism evidence="4 5">
    <name type="scientific">Georgenia daeguensis</name>
    <dbReference type="NCBI Taxonomy" id="908355"/>
    <lineage>
        <taxon>Bacteria</taxon>
        <taxon>Bacillati</taxon>
        <taxon>Actinomycetota</taxon>
        <taxon>Actinomycetes</taxon>
        <taxon>Micrococcales</taxon>
        <taxon>Bogoriellaceae</taxon>
        <taxon>Georgenia</taxon>
    </lineage>
</organism>
<dbReference type="PANTHER" id="PTHR30487">
    <property type="entry name" value="TYPE 4 PREPILIN-LIKE PROTEINS LEADER PEPTIDE-PROCESSING ENZYME"/>
    <property type="match status" value="1"/>
</dbReference>